<dbReference type="InterPro" id="IPR052710">
    <property type="entry name" value="CAAX_protease"/>
</dbReference>
<feature type="transmembrane region" description="Helical" evidence="1">
    <location>
        <begin position="264"/>
        <end position="282"/>
    </location>
</feature>
<dbReference type="GO" id="GO:0006508">
    <property type="term" value="P:proteolysis"/>
    <property type="evidence" value="ECO:0007669"/>
    <property type="project" value="UniProtKB-KW"/>
</dbReference>
<feature type="transmembrane region" description="Helical" evidence="1">
    <location>
        <begin position="69"/>
        <end position="92"/>
    </location>
</feature>
<dbReference type="Pfam" id="PF02517">
    <property type="entry name" value="Rce1-like"/>
    <property type="match status" value="1"/>
</dbReference>
<reference evidence="3 4" key="1">
    <citation type="submission" date="2019-02" db="EMBL/GenBank/DDBJ databases">
        <title>Deep-cultivation of Planctomycetes and their phenomic and genomic characterization uncovers novel biology.</title>
        <authorList>
            <person name="Wiegand S."/>
            <person name="Jogler M."/>
            <person name="Boedeker C."/>
            <person name="Pinto D."/>
            <person name="Vollmers J."/>
            <person name="Rivas-Marin E."/>
            <person name="Kohn T."/>
            <person name="Peeters S.H."/>
            <person name="Heuer A."/>
            <person name="Rast P."/>
            <person name="Oberbeckmann S."/>
            <person name="Bunk B."/>
            <person name="Jeske O."/>
            <person name="Meyerdierks A."/>
            <person name="Storesund J.E."/>
            <person name="Kallscheuer N."/>
            <person name="Luecker S."/>
            <person name="Lage O.M."/>
            <person name="Pohl T."/>
            <person name="Merkel B.J."/>
            <person name="Hornburger P."/>
            <person name="Mueller R.-W."/>
            <person name="Bruemmer F."/>
            <person name="Labrenz M."/>
            <person name="Spormann A.M."/>
            <person name="Op Den Camp H."/>
            <person name="Overmann J."/>
            <person name="Amann R."/>
            <person name="Jetten M.S.M."/>
            <person name="Mascher T."/>
            <person name="Medema M.H."/>
            <person name="Devos D.P."/>
            <person name="Kaster A.-K."/>
            <person name="Ovreas L."/>
            <person name="Rohde M."/>
            <person name="Galperin M.Y."/>
            <person name="Jogler C."/>
        </authorList>
    </citation>
    <scope>NUCLEOTIDE SEQUENCE [LARGE SCALE GENOMIC DNA]</scope>
    <source>
        <strain evidence="3 4">V7</strain>
    </source>
</reference>
<proteinExistence type="predicted"/>
<dbReference type="PANTHER" id="PTHR36435:SF1">
    <property type="entry name" value="CAAX AMINO TERMINAL PROTEASE FAMILY PROTEIN"/>
    <property type="match status" value="1"/>
</dbReference>
<organism evidence="3 4">
    <name type="scientific">Crateriforma conspicua</name>
    <dbReference type="NCBI Taxonomy" id="2527996"/>
    <lineage>
        <taxon>Bacteria</taxon>
        <taxon>Pseudomonadati</taxon>
        <taxon>Planctomycetota</taxon>
        <taxon>Planctomycetia</taxon>
        <taxon>Planctomycetales</taxon>
        <taxon>Planctomycetaceae</taxon>
        <taxon>Crateriforma</taxon>
    </lineage>
</organism>
<dbReference type="GO" id="GO:0080120">
    <property type="term" value="P:CAAX-box protein maturation"/>
    <property type="evidence" value="ECO:0007669"/>
    <property type="project" value="UniProtKB-ARBA"/>
</dbReference>
<evidence type="ECO:0000313" key="3">
    <source>
        <dbReference type="EMBL" id="TWU62186.1"/>
    </source>
</evidence>
<keyword evidence="1" id="KW-1133">Transmembrane helix</keyword>
<name>A0A5C6FNW5_9PLAN</name>
<keyword evidence="1" id="KW-0812">Transmembrane</keyword>
<comment type="caution">
    <text evidence="3">The sequence shown here is derived from an EMBL/GenBank/DDBJ whole genome shotgun (WGS) entry which is preliminary data.</text>
</comment>
<keyword evidence="3" id="KW-0645">Protease</keyword>
<feature type="transmembrane region" description="Helical" evidence="1">
    <location>
        <begin position="198"/>
        <end position="227"/>
    </location>
</feature>
<dbReference type="InterPro" id="IPR003675">
    <property type="entry name" value="Rce1/LyrA-like_dom"/>
</dbReference>
<dbReference type="Proteomes" id="UP000316476">
    <property type="component" value="Unassembled WGS sequence"/>
</dbReference>
<dbReference type="GO" id="GO:0004175">
    <property type="term" value="F:endopeptidase activity"/>
    <property type="evidence" value="ECO:0007669"/>
    <property type="project" value="UniProtKB-ARBA"/>
</dbReference>
<evidence type="ECO:0000313" key="4">
    <source>
        <dbReference type="Proteomes" id="UP000316476"/>
    </source>
</evidence>
<feature type="domain" description="CAAX prenyl protease 2/Lysostaphin resistance protein A-like" evidence="2">
    <location>
        <begin position="157"/>
        <end position="244"/>
    </location>
</feature>
<feature type="transmembrane region" description="Helical" evidence="1">
    <location>
        <begin position="155"/>
        <end position="177"/>
    </location>
</feature>
<accession>A0A5C6FNW5</accession>
<dbReference type="AlphaFoldDB" id="A0A5C6FNW5"/>
<sequence length="296" mass="31989">MNDQTTAGNESTPARVWPVIVLTIVAFIAVILAQIVASLAVLFATKGSNETFAEAAGGLQQKMFEAPNFVFSIAVSGIPLIVVGLTGGWFSAMRQGARLKTRLGLSVPNISATTWLAFVLGSVPVFLVALLPAAAISQWIPGNEGILDLYRNANLLWAIVMVAVVGVVPGVSEELFFRGFVQRRLLKRYSPAVAIGMTSVLFGLIHVAPQSIALAIVMGVWLGVIAWRTDSIWPSALCHTFVNSGWNAYQFGRLRLGWPDIPSIWVGIVAGTLLVIAFVWSCRWLSRRSVWNDAPT</sequence>
<dbReference type="RefSeq" id="WP_146414903.1">
    <property type="nucleotide sequence ID" value="NZ_SJPZ01000002.1"/>
</dbReference>
<gene>
    <name evidence="3" type="ORF">V7x_39150</name>
</gene>
<dbReference type="OrthoDB" id="2035856at2"/>
<keyword evidence="3" id="KW-0378">Hydrolase</keyword>
<dbReference type="PANTHER" id="PTHR36435">
    <property type="entry name" value="SLR1288 PROTEIN"/>
    <property type="match status" value="1"/>
</dbReference>
<evidence type="ECO:0000256" key="1">
    <source>
        <dbReference type="SAM" id="Phobius"/>
    </source>
</evidence>
<feature type="transmembrane region" description="Helical" evidence="1">
    <location>
        <begin position="20"/>
        <end position="44"/>
    </location>
</feature>
<evidence type="ECO:0000259" key="2">
    <source>
        <dbReference type="Pfam" id="PF02517"/>
    </source>
</evidence>
<keyword evidence="1" id="KW-0472">Membrane</keyword>
<protein>
    <submittedName>
        <fullName evidence="3">CAAX amino terminal protease self-immunity</fullName>
    </submittedName>
</protein>
<dbReference type="EMBL" id="SJPZ01000002">
    <property type="protein sequence ID" value="TWU62186.1"/>
    <property type="molecule type" value="Genomic_DNA"/>
</dbReference>
<feature type="transmembrane region" description="Helical" evidence="1">
    <location>
        <begin position="113"/>
        <end position="135"/>
    </location>
</feature>